<dbReference type="KEGG" id="cqu:CpipJ_CPIJ000576"/>
<dbReference type="Gene3D" id="3.40.50.300">
    <property type="entry name" value="P-loop containing nucleotide triphosphate hydrolases"/>
    <property type="match status" value="1"/>
</dbReference>
<reference evidence="4" key="1">
    <citation type="submission" date="2007-03" db="EMBL/GenBank/DDBJ databases">
        <title>Annotation of Culex pipiens quinquefasciatus.</title>
        <authorList>
            <consortium name="The Broad Institute Genome Sequencing Platform"/>
            <person name="Atkinson P.W."/>
            <person name="Hemingway J."/>
            <person name="Christensen B.M."/>
            <person name="Higgs S."/>
            <person name="Kodira C."/>
            <person name="Hannick L."/>
            <person name="Megy K."/>
            <person name="O'Leary S."/>
            <person name="Pearson M."/>
            <person name="Haas B.J."/>
            <person name="Mauceli E."/>
            <person name="Wortman J.R."/>
            <person name="Lee N.H."/>
            <person name="Guigo R."/>
            <person name="Stanke M."/>
            <person name="Alvarado L."/>
            <person name="Amedeo P."/>
            <person name="Antoine C.H."/>
            <person name="Arensburger P."/>
            <person name="Bidwell S.L."/>
            <person name="Crawford M."/>
            <person name="Camaro F."/>
            <person name="Devon K."/>
            <person name="Engels R."/>
            <person name="Hammond M."/>
            <person name="Howarth C."/>
            <person name="Koehrsen M."/>
            <person name="Lawson D."/>
            <person name="Montgomery P."/>
            <person name="Nene V."/>
            <person name="Nusbaum C."/>
            <person name="Puiu D."/>
            <person name="Romero-Severson J."/>
            <person name="Severson D.W."/>
            <person name="Shumway M."/>
            <person name="Sisk P."/>
            <person name="Stolte C."/>
            <person name="Zeng Q."/>
            <person name="Eisenstadt E."/>
            <person name="Fraser-Liggett C."/>
            <person name="Strausberg R."/>
            <person name="Galagan J."/>
            <person name="Birren B."/>
            <person name="Collins F.H."/>
        </authorList>
    </citation>
    <scope>NUCLEOTIDE SEQUENCE [LARGE SCALE GENOMIC DNA]</scope>
    <source>
        <strain evidence="4">JHB</strain>
    </source>
</reference>
<keyword evidence="2 4" id="KW-0808">Transferase</keyword>
<evidence type="ECO:0000256" key="1">
    <source>
        <dbReference type="ARBA" id="ARBA00005771"/>
    </source>
</evidence>
<keyword evidence="6" id="KW-1185">Reference proteome</keyword>
<dbReference type="VEuPathDB" id="VectorBase:CPIJ000576"/>
<reference evidence="5" key="2">
    <citation type="submission" date="2021-02" db="UniProtKB">
        <authorList>
            <consortium name="EnsemblMetazoa"/>
        </authorList>
    </citation>
    <scope>IDENTIFICATION</scope>
    <source>
        <strain evidence="5">JHB</strain>
    </source>
</reference>
<dbReference type="Pfam" id="PF00685">
    <property type="entry name" value="Sulfotransfer_1"/>
    <property type="match status" value="1"/>
</dbReference>
<organism>
    <name type="scientific">Culex quinquefasciatus</name>
    <name type="common">Southern house mosquito</name>
    <name type="synonym">Culex pungens</name>
    <dbReference type="NCBI Taxonomy" id="7176"/>
    <lineage>
        <taxon>Eukaryota</taxon>
        <taxon>Metazoa</taxon>
        <taxon>Ecdysozoa</taxon>
        <taxon>Arthropoda</taxon>
        <taxon>Hexapoda</taxon>
        <taxon>Insecta</taxon>
        <taxon>Pterygota</taxon>
        <taxon>Neoptera</taxon>
        <taxon>Endopterygota</taxon>
        <taxon>Diptera</taxon>
        <taxon>Nematocera</taxon>
        <taxon>Culicoidea</taxon>
        <taxon>Culicidae</taxon>
        <taxon>Culicinae</taxon>
        <taxon>Culicini</taxon>
        <taxon>Culex</taxon>
        <taxon>Culex</taxon>
    </lineage>
</organism>
<dbReference type="VEuPathDB" id="VectorBase:CQUJHB010620"/>
<dbReference type="OMA" id="ANDWIQQ"/>
<dbReference type="EnsemblMetazoa" id="CPIJ000576-RA">
    <property type="protein sequence ID" value="CPIJ000576-PA"/>
    <property type="gene ID" value="CPIJ000576"/>
</dbReference>
<proteinExistence type="inferred from homology"/>
<dbReference type="eggNOG" id="KOG1584">
    <property type="taxonomic scope" value="Eukaryota"/>
</dbReference>
<protein>
    <submittedName>
        <fullName evidence="4 5">Sulfotransferase</fullName>
    </submittedName>
</protein>
<evidence type="ECO:0000259" key="3">
    <source>
        <dbReference type="Pfam" id="PF00685"/>
    </source>
</evidence>
<accession>B0W0V5</accession>
<dbReference type="HOGENOM" id="CLU_027239_1_1_1"/>
<name>B0W0V5_CULQU</name>
<dbReference type="GO" id="GO:0008146">
    <property type="term" value="F:sulfotransferase activity"/>
    <property type="evidence" value="ECO:0007669"/>
    <property type="project" value="InterPro"/>
</dbReference>
<sequence length="348" mass="40748">MEFNNNKGEEKFPFSVKFVEEPLNSQLLEHFHGEKTGFVQAGDEKWFFPSKFLNCAENFYNFQARPDDVWICTYPRSGTTWTQEMLWLICNDLDFETAGKEKLTKRFPFFEFHIYMHDEMKEQFLAEATCPEHREIIEAASKPAYDYLNSLTGQRFIKTHFPISLLPPSIFHVQAKVIYVARNPSDVVVSYYHLNKLYRTQGYVGDFETFYNYFEKDLTPWSPYWSHLREGWQARSLPNVLFMFYEDMNKDLPATIRKVGAFLGKPDLSDEQVATLVDHLSIRNFKNNTSVNGEELKAAGILNSKAQDFIRKGQVNGSGSELTDEIKERIRVWSERHLAKTDMRFPEV</sequence>
<evidence type="ECO:0000313" key="6">
    <source>
        <dbReference type="Proteomes" id="UP000002320"/>
    </source>
</evidence>
<evidence type="ECO:0000256" key="2">
    <source>
        <dbReference type="ARBA" id="ARBA00022679"/>
    </source>
</evidence>
<dbReference type="STRING" id="7176.B0W0V5"/>
<gene>
    <name evidence="5" type="primary">6031555</name>
    <name evidence="4" type="ORF">CpipJ_CPIJ000576</name>
</gene>
<evidence type="ECO:0000313" key="5">
    <source>
        <dbReference type="EnsemblMetazoa" id="CPIJ000576-PA"/>
    </source>
</evidence>
<dbReference type="OrthoDB" id="205623at2759"/>
<dbReference type="SUPFAM" id="SSF52540">
    <property type="entry name" value="P-loop containing nucleoside triphosphate hydrolases"/>
    <property type="match status" value="1"/>
</dbReference>
<dbReference type="EMBL" id="DS231819">
    <property type="protein sequence ID" value="EDS42772.1"/>
    <property type="molecule type" value="Genomic_DNA"/>
</dbReference>
<dbReference type="InParanoid" id="B0W0V5"/>
<evidence type="ECO:0000313" key="4">
    <source>
        <dbReference type="EMBL" id="EDS42772.1"/>
    </source>
</evidence>
<comment type="similarity">
    <text evidence="1">Belongs to the sulfotransferase 1 family.</text>
</comment>
<dbReference type="Proteomes" id="UP000002320">
    <property type="component" value="Unassembled WGS sequence"/>
</dbReference>
<dbReference type="FunCoup" id="B0W0V5">
    <property type="interactions" value="33"/>
</dbReference>
<dbReference type="PANTHER" id="PTHR11783">
    <property type="entry name" value="SULFOTRANSFERASE SULT"/>
    <property type="match status" value="1"/>
</dbReference>
<dbReference type="InterPro" id="IPR027417">
    <property type="entry name" value="P-loop_NTPase"/>
</dbReference>
<feature type="domain" description="Sulfotransferase" evidence="3">
    <location>
        <begin position="66"/>
        <end position="341"/>
    </location>
</feature>
<dbReference type="AlphaFoldDB" id="B0W0V5"/>
<dbReference type="InterPro" id="IPR000863">
    <property type="entry name" value="Sulfotransferase_dom"/>
</dbReference>